<evidence type="ECO:0000313" key="3">
    <source>
        <dbReference type="EMBL" id="GHI39898.1"/>
    </source>
</evidence>
<name>A0ABQ3QRK4_9ACTN</name>
<feature type="coiled-coil region" evidence="1">
    <location>
        <begin position="22"/>
        <end position="63"/>
    </location>
</feature>
<dbReference type="Proteomes" id="UP001050808">
    <property type="component" value="Unassembled WGS sequence"/>
</dbReference>
<gene>
    <name evidence="3" type="ORF">Sviol_43060</name>
</gene>
<sequence length="199" mass="21173">MCSGLSVSTVAVEEGCRMGSLFEELEAREAAARGRVEELEVELADLTGQLEVAREGLERLRIARETVAVVMAEMSADAAAAPEEEPEAEPGGGEEVSSPYARAERQVVGVLSVPRWRPGMGADVLPRVYQGILEVVADAPGPVRAKQIVPRIGLATTAGRIEGTRSKLKRLVERGWLAEDNPGLFTPASLRTGASPNSQ</sequence>
<keyword evidence="1" id="KW-0175">Coiled coil</keyword>
<evidence type="ECO:0000313" key="4">
    <source>
        <dbReference type="Proteomes" id="UP001050808"/>
    </source>
</evidence>
<keyword evidence="4" id="KW-1185">Reference proteome</keyword>
<evidence type="ECO:0000256" key="1">
    <source>
        <dbReference type="SAM" id="Coils"/>
    </source>
</evidence>
<accession>A0ABQ3QRK4</accession>
<feature type="region of interest" description="Disordered" evidence="2">
    <location>
        <begin position="77"/>
        <end position="99"/>
    </location>
</feature>
<organism evidence="3 4">
    <name type="scientific">Streptomyces violascens</name>
    <dbReference type="NCBI Taxonomy" id="67381"/>
    <lineage>
        <taxon>Bacteria</taxon>
        <taxon>Bacillati</taxon>
        <taxon>Actinomycetota</taxon>
        <taxon>Actinomycetes</taxon>
        <taxon>Kitasatosporales</taxon>
        <taxon>Streptomycetaceae</taxon>
        <taxon>Streptomyces</taxon>
    </lineage>
</organism>
<reference evidence="3" key="1">
    <citation type="submission" date="2024-05" db="EMBL/GenBank/DDBJ databases">
        <title>Whole genome shotgun sequence of Streptomyces violascens NBRC 12920.</title>
        <authorList>
            <person name="Komaki H."/>
            <person name="Tamura T."/>
        </authorList>
    </citation>
    <scope>NUCLEOTIDE SEQUENCE</scope>
    <source>
        <strain evidence="3">NBRC 12920</strain>
    </source>
</reference>
<evidence type="ECO:0000256" key="2">
    <source>
        <dbReference type="SAM" id="MobiDB-lite"/>
    </source>
</evidence>
<comment type="caution">
    <text evidence="3">The sequence shown here is derived from an EMBL/GenBank/DDBJ whole genome shotgun (WGS) entry which is preliminary data.</text>
</comment>
<dbReference type="EMBL" id="BNDY01000017">
    <property type="protein sequence ID" value="GHI39898.1"/>
    <property type="molecule type" value="Genomic_DNA"/>
</dbReference>
<proteinExistence type="predicted"/>
<protein>
    <submittedName>
        <fullName evidence="3">Uncharacterized protein</fullName>
    </submittedName>
</protein>